<evidence type="ECO:0000256" key="8">
    <source>
        <dbReference type="RuleBase" id="RU362002"/>
    </source>
</evidence>
<dbReference type="GO" id="GO:0008519">
    <property type="term" value="F:ammonium channel activity"/>
    <property type="evidence" value="ECO:0007669"/>
    <property type="project" value="InterPro"/>
</dbReference>
<feature type="transmembrane region" description="Helical" evidence="8">
    <location>
        <begin position="323"/>
        <end position="339"/>
    </location>
</feature>
<dbReference type="Pfam" id="PF00909">
    <property type="entry name" value="Ammonium_transp"/>
    <property type="match status" value="1"/>
</dbReference>
<sequence>MKKNSFQDYLPFIFLAIVAIIGIFIPAVPNFSDVSKYNTADIAWILVASSLVFLMTPGLSFFYGGMVNRKNVISTMMQSFIATGLISIVWVVVGFSLAFGKSYHGIIGDPSSYFMFRNVGSGAPWSLAPTIPLLLFALFQMKFAIITPALVVGAVAERIRFTSYVLFMVLFSILVYAPIAHWTWHPDGILFKLGVLDFAGGTVVHISAGCAALAGALVLKRRKDHIEKKELQPANIPFVLLGTGLLWFGWFGFNAGSALGANALAATAFATTNTATAAAGLSWVFFDVIRGRKPSALGFCIGAVVGLVAITPAAGYVAIPQSIFIGFIAAIISNMAVHWKSKTSLDDTLDVFPCHGLGGMVGMLLTGIFATKAINEGGNNGWLYGNFDLFKNQVLGLLLVVGYSFIMSVAIFKLINLIHPLRVSEDEEALGLDVTQHNEHYHPAMMSVTDNGTLKEEELVHS</sequence>
<evidence type="ECO:0000256" key="6">
    <source>
        <dbReference type="ARBA" id="ARBA00023136"/>
    </source>
</evidence>
<feature type="transmembrane region" description="Helical" evidence="8">
    <location>
        <begin position="263"/>
        <end position="284"/>
    </location>
</feature>
<feature type="transmembrane region" description="Helical" evidence="8">
    <location>
        <begin position="351"/>
        <end position="374"/>
    </location>
</feature>
<dbReference type="PANTHER" id="PTHR43029:SF10">
    <property type="entry name" value="AMMONIUM TRANSPORTER MEP2"/>
    <property type="match status" value="1"/>
</dbReference>
<feature type="transmembrane region" description="Helical" evidence="8">
    <location>
        <begin position="196"/>
        <end position="219"/>
    </location>
</feature>
<dbReference type="RefSeq" id="WP_113615873.1">
    <property type="nucleotide sequence ID" value="NZ_QFFJ01000001.1"/>
</dbReference>
<dbReference type="SUPFAM" id="SSF111352">
    <property type="entry name" value="Ammonium transporter"/>
    <property type="match status" value="1"/>
</dbReference>
<accession>A0A365Y5V8</accession>
<reference evidence="10 11" key="1">
    <citation type="submission" date="2018-05" db="EMBL/GenBank/DDBJ databases">
        <title>Chitinophaga sp. K3CV102501T nov., isolated from isolated from a monsoon evergreen broad-leaved forest soil.</title>
        <authorList>
            <person name="Lv Y."/>
        </authorList>
    </citation>
    <scope>NUCLEOTIDE SEQUENCE [LARGE SCALE GENOMIC DNA]</scope>
    <source>
        <strain evidence="10 11">GDMCC 1.1325</strain>
    </source>
</reference>
<comment type="caution">
    <text evidence="10">The sequence shown here is derived from an EMBL/GenBank/DDBJ whole genome shotgun (WGS) entry which is preliminary data.</text>
</comment>
<proteinExistence type="inferred from homology"/>
<keyword evidence="6 8" id="KW-0472">Membrane</keyword>
<dbReference type="InterPro" id="IPR018047">
    <property type="entry name" value="Ammonium_transpt_CS"/>
</dbReference>
<protein>
    <recommendedName>
        <fullName evidence="8">Ammonium transporter</fullName>
    </recommendedName>
</protein>
<dbReference type="NCBIfam" id="TIGR00836">
    <property type="entry name" value="amt"/>
    <property type="match status" value="1"/>
</dbReference>
<evidence type="ECO:0000256" key="2">
    <source>
        <dbReference type="ARBA" id="ARBA00005887"/>
    </source>
</evidence>
<dbReference type="InterPro" id="IPR001905">
    <property type="entry name" value="Ammonium_transpt"/>
</dbReference>
<keyword evidence="4 8" id="KW-0812">Transmembrane</keyword>
<feature type="transmembrane region" description="Helical" evidence="8">
    <location>
        <begin position="79"/>
        <end position="99"/>
    </location>
</feature>
<feature type="transmembrane region" description="Helical" evidence="8">
    <location>
        <begin position="164"/>
        <end position="184"/>
    </location>
</feature>
<evidence type="ECO:0000256" key="3">
    <source>
        <dbReference type="ARBA" id="ARBA00022448"/>
    </source>
</evidence>
<comment type="subcellular location">
    <subcellularLocation>
        <location evidence="8">Cell membrane</location>
        <topology evidence="8">Multi-pass membrane protein</topology>
    </subcellularLocation>
    <subcellularLocation>
        <location evidence="1">Membrane</location>
        <topology evidence="1">Multi-pass membrane protein</topology>
    </subcellularLocation>
</comment>
<dbReference type="GO" id="GO:0005886">
    <property type="term" value="C:plasma membrane"/>
    <property type="evidence" value="ECO:0007669"/>
    <property type="project" value="UniProtKB-SubCell"/>
</dbReference>
<organism evidence="10 11">
    <name type="scientific">Chitinophaga flava</name>
    <dbReference type="NCBI Taxonomy" id="2259036"/>
    <lineage>
        <taxon>Bacteria</taxon>
        <taxon>Pseudomonadati</taxon>
        <taxon>Bacteroidota</taxon>
        <taxon>Chitinophagia</taxon>
        <taxon>Chitinophagales</taxon>
        <taxon>Chitinophagaceae</taxon>
        <taxon>Chitinophaga</taxon>
    </lineage>
</organism>
<feature type="transmembrane region" description="Helical" evidence="8">
    <location>
        <begin position="12"/>
        <end position="31"/>
    </location>
</feature>
<keyword evidence="3 8" id="KW-0813">Transport</keyword>
<keyword evidence="5 8" id="KW-1133">Transmembrane helix</keyword>
<feature type="transmembrane region" description="Helical" evidence="8">
    <location>
        <begin position="394"/>
        <end position="415"/>
    </location>
</feature>
<feature type="domain" description="Ammonium transporter AmtB-like" evidence="9">
    <location>
        <begin position="43"/>
        <end position="439"/>
    </location>
</feature>
<comment type="similarity">
    <text evidence="2 8">Belongs to the ammonia transporter channel (TC 1.A.11.2) family.</text>
</comment>
<feature type="transmembrane region" description="Helical" evidence="8">
    <location>
        <begin position="131"/>
        <end position="152"/>
    </location>
</feature>
<dbReference type="PROSITE" id="PS01219">
    <property type="entry name" value="AMMONIUM_TRANSP"/>
    <property type="match status" value="1"/>
</dbReference>
<dbReference type="InterPro" id="IPR024041">
    <property type="entry name" value="NH4_transpt_AmtB-like_dom"/>
</dbReference>
<evidence type="ECO:0000259" key="9">
    <source>
        <dbReference type="Pfam" id="PF00909"/>
    </source>
</evidence>
<evidence type="ECO:0000313" key="10">
    <source>
        <dbReference type="EMBL" id="RBL93275.1"/>
    </source>
</evidence>
<dbReference type="OrthoDB" id="9814202at2"/>
<dbReference type="EMBL" id="QFFJ01000001">
    <property type="protein sequence ID" value="RBL93275.1"/>
    <property type="molecule type" value="Genomic_DNA"/>
</dbReference>
<dbReference type="AlphaFoldDB" id="A0A365Y5V8"/>
<dbReference type="Proteomes" id="UP000253410">
    <property type="component" value="Unassembled WGS sequence"/>
</dbReference>
<name>A0A365Y5V8_9BACT</name>
<feature type="transmembrane region" description="Helical" evidence="8">
    <location>
        <begin position="43"/>
        <end position="67"/>
    </location>
</feature>
<feature type="transmembrane region" description="Helical" evidence="8">
    <location>
        <begin position="296"/>
        <end position="317"/>
    </location>
</feature>
<evidence type="ECO:0000256" key="4">
    <source>
        <dbReference type="ARBA" id="ARBA00022692"/>
    </source>
</evidence>
<dbReference type="InterPro" id="IPR029020">
    <property type="entry name" value="Ammonium/urea_transptr"/>
</dbReference>
<evidence type="ECO:0000256" key="5">
    <source>
        <dbReference type="ARBA" id="ARBA00022989"/>
    </source>
</evidence>
<evidence type="ECO:0000256" key="1">
    <source>
        <dbReference type="ARBA" id="ARBA00004141"/>
    </source>
</evidence>
<dbReference type="PANTHER" id="PTHR43029">
    <property type="entry name" value="AMMONIUM TRANSPORTER MEP2"/>
    <property type="match status" value="1"/>
</dbReference>
<gene>
    <name evidence="10" type="ORF">DF182_12130</name>
</gene>
<dbReference type="Gene3D" id="1.10.3430.10">
    <property type="entry name" value="Ammonium transporter AmtB like domains"/>
    <property type="match status" value="1"/>
</dbReference>
<evidence type="ECO:0000313" key="11">
    <source>
        <dbReference type="Proteomes" id="UP000253410"/>
    </source>
</evidence>
<evidence type="ECO:0000256" key="7">
    <source>
        <dbReference type="ARBA" id="ARBA00023177"/>
    </source>
</evidence>
<feature type="transmembrane region" description="Helical" evidence="8">
    <location>
        <begin position="231"/>
        <end position="251"/>
    </location>
</feature>
<keyword evidence="7 8" id="KW-0924">Ammonia transport</keyword>
<keyword evidence="11" id="KW-1185">Reference proteome</keyword>